<accession>A0ABN0MYC0</accession>
<evidence type="ECO:0000259" key="5">
    <source>
        <dbReference type="PROSITE" id="PS51194"/>
    </source>
</evidence>
<dbReference type="Pfam" id="PF04434">
    <property type="entry name" value="SWIM"/>
    <property type="match status" value="1"/>
</dbReference>
<dbReference type="InterPro" id="IPR014001">
    <property type="entry name" value="Helicase_ATP-bd"/>
</dbReference>
<dbReference type="SMART" id="SM00490">
    <property type="entry name" value="HELICc"/>
    <property type="match status" value="1"/>
</dbReference>
<keyword evidence="2" id="KW-0863">Zinc-finger</keyword>
<proteinExistence type="predicted"/>
<feature type="domain" description="Helicase ATP-binding" evidence="4">
    <location>
        <begin position="728"/>
        <end position="887"/>
    </location>
</feature>
<dbReference type="SMART" id="SM00487">
    <property type="entry name" value="DEXDc"/>
    <property type="match status" value="1"/>
</dbReference>
<evidence type="ECO:0000256" key="1">
    <source>
        <dbReference type="ARBA" id="ARBA00022801"/>
    </source>
</evidence>
<dbReference type="CDD" id="cd18793">
    <property type="entry name" value="SF2_C_SNF"/>
    <property type="match status" value="1"/>
</dbReference>
<sequence length="1206" mass="137982">MVLNALAPFRQTAMEYLATNRSSIKIDFSGNCYNIYIPDEDSPDGNWVSTLKFQDIDNLVFASCSCPDGDCCVHLMTAYLAAYDTNGWLPVHYKFELSFWKELFFKLFLDGISLEYEGDRRYSLISKDISLEITALSTESFATWLPLLHEIKEPVIRNTKTFLQSSLYRIAKCLFFFNEAGACLEISENPQGYPTCFTLQWEGINFSCEILNLSLLEEVFPKINFGQTDLVFHKNSCSVSSVRVAPEEARVYFTIDHREKIIDSYPITHIGSIGYVAKKRLVFLPPQEASISIYAISLLNEELRHQLLSLLCYESKERPIRYSIHFLRDSSLSFTAYLDYPGDLENGYLIYPNYCYVSEKGLLAISGLLTSQISFIVKADQVEDFLNTQGALIREPGFEIFTDRVPEGQLTYNITEQGKLLFHYDTGDPTTMDIRYGSWTYYSSQGFFQHRQANLAIQDGLIIEENDIPDFIMKHEVGLRTIPGFFAPTPTLKNLILEVYKEPKGSGLVLKPVFQGLEHDNCRLFGTFLYRENHGFNLLPTPLHALASLPSRIAPEEVPEFITRYANDDRLVFTDSQISPPDSLELIILSITRPHPSSPLHLELELKTNLGTLPLGNVLQALKNRKTFMFSKAGFLNLQYCLFQFLKQFLSAHKCVIANNSVIATVTDIFKLDALAPLSLHQNVKASKECLDFFSQLKASCLPPIPNNLFSTDHQLRPYQNSGLLWLWFLYNHRLSGLLCDEMGLGKTHQATALLDIVFQSSDAQERPKFLVVCPTSVLPHWEHTLTTHLPNVSIFSFHGPNKPETLPPCDIIITSYGTLRQNYEKFYKPSFTVCVFDEIHMAKNKSSQIHKILCRLDAQMKLGLTGTPVENNLLEFKGLLDIILPNYLPSDALFKKLFIKKNSATESEDEIIPSQDLLLKLTRPFILRRTKKHVLPELPDKVESIIPCTLSPEQKKLYLATLQRERSQIAELESPNESNINYLHVFALLNHLKQICNHPAIFFKNPDKYKEHQSGKWNSFVRLLNDSLASGYKVVVFSQYIHMIRIITLYLEEMGIKYASIQGKSLNRKEEIELFTKDPECRVFVGSLLAAGTGINLTAGNVVIMYDRWWNPAKENQALDRVHRIGQKNTVFIYKLMTEDTLEERIHYLIEKKIRLLDQVVSTQDTNILHMLNREDLITILSYKDERTITDHDESSMSNEETLIE</sequence>
<dbReference type="RefSeq" id="WP_020370629.1">
    <property type="nucleotide sequence ID" value="NZ_APJW01000004.1"/>
</dbReference>
<dbReference type="Gene3D" id="3.40.50.300">
    <property type="entry name" value="P-loop containing nucleotide triphosphate hydrolases"/>
    <property type="match status" value="1"/>
</dbReference>
<dbReference type="PROSITE" id="PS50966">
    <property type="entry name" value="ZF_SWIM"/>
    <property type="match status" value="1"/>
</dbReference>
<dbReference type="Pfam" id="PF00176">
    <property type="entry name" value="SNF2-rel_dom"/>
    <property type="match status" value="1"/>
</dbReference>
<gene>
    <name evidence="6" type="ORF">H359_1038</name>
</gene>
<keyword evidence="1" id="KW-0378">Hydrolase</keyword>
<dbReference type="PROSITE" id="PS51192">
    <property type="entry name" value="HELICASE_ATP_BIND_1"/>
    <property type="match status" value="1"/>
</dbReference>
<evidence type="ECO:0000259" key="3">
    <source>
        <dbReference type="PROSITE" id="PS50966"/>
    </source>
</evidence>
<dbReference type="InterPro" id="IPR027417">
    <property type="entry name" value="P-loop_NTPase"/>
</dbReference>
<dbReference type="InterPro" id="IPR007527">
    <property type="entry name" value="Znf_SWIM"/>
</dbReference>
<dbReference type="Proteomes" id="UP000016064">
    <property type="component" value="Unassembled WGS sequence"/>
</dbReference>
<name>A0ABN0MYC0_9CHLA</name>
<evidence type="ECO:0000256" key="2">
    <source>
        <dbReference type="PROSITE-ProRule" id="PRU00325"/>
    </source>
</evidence>
<keyword evidence="7" id="KW-1185">Reference proteome</keyword>
<dbReference type="PANTHER" id="PTHR10799">
    <property type="entry name" value="SNF2/RAD54 HELICASE FAMILY"/>
    <property type="match status" value="1"/>
</dbReference>
<dbReference type="PROSITE" id="PS51194">
    <property type="entry name" value="HELICASE_CTER"/>
    <property type="match status" value="1"/>
</dbReference>
<keyword evidence="2" id="KW-0862">Zinc</keyword>
<dbReference type="Gene3D" id="3.40.50.10810">
    <property type="entry name" value="Tandem AAA-ATPase domain"/>
    <property type="match status" value="1"/>
</dbReference>
<dbReference type="InterPro" id="IPR001650">
    <property type="entry name" value="Helicase_C-like"/>
</dbReference>
<dbReference type="SUPFAM" id="SSF52540">
    <property type="entry name" value="P-loop containing nucleoside triphosphate hydrolases"/>
    <property type="match status" value="2"/>
</dbReference>
<feature type="domain" description="SWIM-type" evidence="3">
    <location>
        <begin position="49"/>
        <end position="83"/>
    </location>
</feature>
<dbReference type="InterPro" id="IPR000330">
    <property type="entry name" value="SNF2_N"/>
</dbReference>
<dbReference type="InterPro" id="IPR049730">
    <property type="entry name" value="SNF2/RAD54-like_C"/>
</dbReference>
<organism evidence="6 7">
    <name type="scientific">Chlamydia ibidis 10-1398/6</name>
    <dbReference type="NCBI Taxonomy" id="1046581"/>
    <lineage>
        <taxon>Bacteria</taxon>
        <taxon>Pseudomonadati</taxon>
        <taxon>Chlamydiota</taxon>
        <taxon>Chlamydiia</taxon>
        <taxon>Chlamydiales</taxon>
        <taxon>Chlamydiaceae</taxon>
        <taxon>Chlamydia/Chlamydophila group</taxon>
        <taxon>Chlamydia</taxon>
    </lineage>
</organism>
<evidence type="ECO:0000259" key="4">
    <source>
        <dbReference type="PROSITE" id="PS51192"/>
    </source>
</evidence>
<dbReference type="EMBL" id="APJW01000004">
    <property type="protein sequence ID" value="EQM62239.1"/>
    <property type="molecule type" value="Genomic_DNA"/>
</dbReference>
<protein>
    <submittedName>
        <fullName evidence="6">Type III restriction enzyme, res subunit</fullName>
    </submittedName>
</protein>
<evidence type="ECO:0000313" key="7">
    <source>
        <dbReference type="Proteomes" id="UP000016064"/>
    </source>
</evidence>
<evidence type="ECO:0000313" key="6">
    <source>
        <dbReference type="EMBL" id="EQM62239.1"/>
    </source>
</evidence>
<keyword evidence="2" id="KW-0479">Metal-binding</keyword>
<comment type="caution">
    <text evidence="6">The sequence shown here is derived from an EMBL/GenBank/DDBJ whole genome shotgun (WGS) entry which is preliminary data.</text>
</comment>
<dbReference type="InterPro" id="IPR038718">
    <property type="entry name" value="SNF2-like_sf"/>
</dbReference>
<dbReference type="Pfam" id="PF00271">
    <property type="entry name" value="Helicase_C"/>
    <property type="match status" value="1"/>
</dbReference>
<reference evidence="6 7" key="1">
    <citation type="submission" date="2013-07" db="EMBL/GenBank/DDBJ databases">
        <title>Isolation of a new Chlamydia species from the feral Sacred Ibis (Threskiornis aethiopicus): Chlamydia ibidis.</title>
        <authorList>
            <person name="Vorimore F."/>
            <person name="Hsia R.-C."/>
            <person name="Huot-Creasy H."/>
            <person name="Bastian S."/>
            <person name="Deruyter L."/>
            <person name="Passet A."/>
            <person name="Sachse K."/>
            <person name="Bavoil P."/>
            <person name="Myers G."/>
            <person name="Laroucau K."/>
        </authorList>
    </citation>
    <scope>NUCLEOTIDE SEQUENCE [LARGE SCALE GENOMIC DNA]</scope>
    <source>
        <strain evidence="6 7">10-1398/6</strain>
    </source>
</reference>
<feature type="domain" description="Helicase C-terminal" evidence="5">
    <location>
        <begin position="1024"/>
        <end position="1170"/>
    </location>
</feature>